<comment type="caution">
    <text evidence="2">The sequence shown here is derived from an EMBL/GenBank/DDBJ whole genome shotgun (WGS) entry which is preliminary data.</text>
</comment>
<organism evidence="2 3">
    <name type="scientific">Vibrio scophthalmi LMG 19158</name>
    <dbReference type="NCBI Taxonomy" id="870967"/>
    <lineage>
        <taxon>Bacteria</taxon>
        <taxon>Pseudomonadati</taxon>
        <taxon>Pseudomonadota</taxon>
        <taxon>Gammaproteobacteria</taxon>
        <taxon>Vibrionales</taxon>
        <taxon>Vibrionaceae</taxon>
        <taxon>Vibrio</taxon>
    </lineage>
</organism>
<dbReference type="Proteomes" id="UP000004349">
    <property type="component" value="Unassembled WGS sequence"/>
</dbReference>
<dbReference type="AlphaFoldDB" id="F9RJA7"/>
<evidence type="ECO:0000313" key="3">
    <source>
        <dbReference type="Proteomes" id="UP000004349"/>
    </source>
</evidence>
<sequence length="36" mass="4056">MFELSISAAIFLFFLGGVFGSIFAYKKIKESLSKKH</sequence>
<feature type="transmembrane region" description="Helical" evidence="1">
    <location>
        <begin position="6"/>
        <end position="25"/>
    </location>
</feature>
<evidence type="ECO:0000256" key="1">
    <source>
        <dbReference type="SAM" id="Phobius"/>
    </source>
</evidence>
<name>F9RJA7_9VIBR</name>
<keyword evidence="1" id="KW-0812">Transmembrane</keyword>
<dbReference type="EMBL" id="AFWE01000040">
    <property type="protein sequence ID" value="EGU41035.1"/>
    <property type="molecule type" value="Genomic_DNA"/>
</dbReference>
<keyword evidence="1" id="KW-0472">Membrane</keyword>
<protein>
    <submittedName>
        <fullName evidence="2">Uncharacterized protein</fullName>
    </submittedName>
</protein>
<evidence type="ECO:0000313" key="2">
    <source>
        <dbReference type="EMBL" id="EGU41035.1"/>
    </source>
</evidence>
<gene>
    <name evidence="2" type="ORF">VIS19158_04291</name>
</gene>
<keyword evidence="1" id="KW-1133">Transmembrane helix</keyword>
<proteinExistence type="predicted"/>
<accession>F9RJA7</accession>
<reference evidence="2 3" key="1">
    <citation type="journal article" date="2012" name="Int. J. Syst. Evol. Microbiol.">
        <title>Vibrio caribbeanicus sp. nov., isolated from the marine sponge Scleritoderma cyanea.</title>
        <authorList>
            <person name="Hoffmann M."/>
            <person name="Monday S.R."/>
            <person name="Allard M.W."/>
            <person name="Strain E.A."/>
            <person name="Whittaker P."/>
            <person name="Naum M."/>
            <person name="McCarthy P.J."/>
            <person name="Lopez J.V."/>
            <person name="Fischer M."/>
            <person name="Brown E.W."/>
        </authorList>
    </citation>
    <scope>NUCLEOTIDE SEQUENCE [LARGE SCALE GENOMIC DNA]</scope>
    <source>
        <strain evidence="2 3">LMG 19158</strain>
    </source>
</reference>